<evidence type="ECO:0000313" key="1">
    <source>
        <dbReference type="EMBL" id="KAJ8893706.1"/>
    </source>
</evidence>
<keyword evidence="2" id="KW-1185">Reference proteome</keyword>
<dbReference type="EMBL" id="JARBHB010000002">
    <property type="protein sequence ID" value="KAJ8893706.1"/>
    <property type="molecule type" value="Genomic_DNA"/>
</dbReference>
<dbReference type="Proteomes" id="UP001159363">
    <property type="component" value="Chromosome 2"/>
</dbReference>
<protein>
    <submittedName>
        <fullName evidence="1">Uncharacterized protein</fullName>
    </submittedName>
</protein>
<evidence type="ECO:0000313" key="2">
    <source>
        <dbReference type="Proteomes" id="UP001159363"/>
    </source>
</evidence>
<name>A0ABQ9IBM4_9NEOP</name>
<proteinExistence type="predicted"/>
<gene>
    <name evidence="1" type="ORF">PR048_006306</name>
</gene>
<comment type="caution">
    <text evidence="1">The sequence shown here is derived from an EMBL/GenBank/DDBJ whole genome shotgun (WGS) entry which is preliminary data.</text>
</comment>
<reference evidence="1 2" key="1">
    <citation type="submission" date="2023-02" db="EMBL/GenBank/DDBJ databases">
        <title>LHISI_Scaffold_Assembly.</title>
        <authorList>
            <person name="Stuart O.P."/>
            <person name="Cleave R."/>
            <person name="Magrath M.J.L."/>
            <person name="Mikheyev A.S."/>
        </authorList>
    </citation>
    <scope>NUCLEOTIDE SEQUENCE [LARGE SCALE GENOMIC DNA]</scope>
    <source>
        <strain evidence="1">Daus_M_001</strain>
        <tissue evidence="1">Leg muscle</tissue>
    </source>
</reference>
<accession>A0ABQ9IBM4</accession>
<sequence length="279" mass="32412">MNCLFKNITPMFLIKSIGRFLRLLVSIIVFPRCYTRILCDSMKEKLKAVDTQEESCILEIDKFLHLNRADAYCAAKQIHFKRKTWKHTFLNLGDDSATMYLYCEHEGKKGPNELTSMLLDYVNHNREDEIKELILTSHGCPKIFFKWPQEKITTSAELPVDWDSVICNARKYSTPFSLRMMTYDDFKEMKAATDPFFLKTPKPPLQLKETRMLQVVKGESTLRIKNTYSGLWATHIVHSRQSLVPNLEIPALYQYNPEINPAKANDLAKLMAYLECPTN</sequence>
<organism evidence="1 2">
    <name type="scientific">Dryococelus australis</name>
    <dbReference type="NCBI Taxonomy" id="614101"/>
    <lineage>
        <taxon>Eukaryota</taxon>
        <taxon>Metazoa</taxon>
        <taxon>Ecdysozoa</taxon>
        <taxon>Arthropoda</taxon>
        <taxon>Hexapoda</taxon>
        <taxon>Insecta</taxon>
        <taxon>Pterygota</taxon>
        <taxon>Neoptera</taxon>
        <taxon>Polyneoptera</taxon>
        <taxon>Phasmatodea</taxon>
        <taxon>Verophasmatodea</taxon>
        <taxon>Anareolatae</taxon>
        <taxon>Phasmatidae</taxon>
        <taxon>Eurycanthinae</taxon>
        <taxon>Dryococelus</taxon>
    </lineage>
</organism>